<organism evidence="3 4">
    <name type="scientific">Labrys neptuniae</name>
    <dbReference type="NCBI Taxonomy" id="376174"/>
    <lineage>
        <taxon>Bacteria</taxon>
        <taxon>Pseudomonadati</taxon>
        <taxon>Pseudomonadota</taxon>
        <taxon>Alphaproteobacteria</taxon>
        <taxon>Hyphomicrobiales</taxon>
        <taxon>Xanthobacteraceae</taxon>
        <taxon>Labrys</taxon>
    </lineage>
</organism>
<evidence type="ECO:0000259" key="2">
    <source>
        <dbReference type="Pfam" id="PF15604"/>
    </source>
</evidence>
<proteinExistence type="predicted"/>
<feature type="compositionally biased region" description="Basic and acidic residues" evidence="1">
    <location>
        <begin position="228"/>
        <end position="238"/>
    </location>
</feature>
<sequence length="286" mass="30244">MSGALDTALGWGGSMVGGAGGGALGTMLCGPICGYIGRAIGSKAGEMAGRAAAGWIATQMEQADTNADSKTKAEARAKPCETCTKIECFEPPKGSDEKQRADFEKQLKDQQKAINEIPPDKLLDNMAKYGQVKRGPGDARARQDIRDQYVDNRTRDLTRDYLKQGTPNAAEEAAKEAAREASTLDALHTPDLSVGGDGTFSPDNGGMGDRSNNRSIGSQWGKKGRRNALKEHAEDAKKQGKKTNVTLEVCPENGSKSGDPSSKPVKPSDPLELVPDPGQGTGDYMS</sequence>
<feature type="domain" description="Novel toxin 15" evidence="2">
    <location>
        <begin position="98"/>
        <end position="250"/>
    </location>
</feature>
<dbReference type="Proteomes" id="UP001555786">
    <property type="component" value="Unassembled WGS sequence"/>
</dbReference>
<dbReference type="Pfam" id="PF15604">
    <property type="entry name" value="Ntox15"/>
    <property type="match status" value="1"/>
</dbReference>
<comment type="caution">
    <text evidence="3">The sequence shown here is derived from an EMBL/GenBank/DDBJ whole genome shotgun (WGS) entry which is preliminary data.</text>
</comment>
<dbReference type="InterPro" id="IPR028949">
    <property type="entry name" value="Ntox15"/>
</dbReference>
<accession>A0ABV3PYY4</accession>
<feature type="compositionally biased region" description="Basic and acidic residues" evidence="1">
    <location>
        <begin position="135"/>
        <end position="162"/>
    </location>
</feature>
<evidence type="ECO:0000256" key="1">
    <source>
        <dbReference type="SAM" id="MobiDB-lite"/>
    </source>
</evidence>
<evidence type="ECO:0000313" key="3">
    <source>
        <dbReference type="EMBL" id="MEW9310641.1"/>
    </source>
</evidence>
<dbReference type="EMBL" id="JBFNQD010000032">
    <property type="protein sequence ID" value="MEW9310641.1"/>
    <property type="molecule type" value="Genomic_DNA"/>
</dbReference>
<reference evidence="3 4" key="1">
    <citation type="submission" date="2024-07" db="EMBL/GenBank/DDBJ databases">
        <title>Description of Labrys sedimenti sp. nov., isolated from a diclofenac-degrading enrichment culture.</title>
        <authorList>
            <person name="Tancsics A."/>
            <person name="Csepanyi A."/>
        </authorList>
    </citation>
    <scope>NUCLEOTIDE SEQUENCE [LARGE SCALE GENOMIC DNA]</scope>
    <source>
        <strain evidence="3 4">LMG 23578</strain>
    </source>
</reference>
<gene>
    <name evidence="3" type="ORF">ABXS05_34200</name>
</gene>
<keyword evidence="4" id="KW-1185">Reference proteome</keyword>
<protein>
    <submittedName>
        <fullName evidence="3">Polymorphic toxin type 15 domain-containing protein</fullName>
    </submittedName>
</protein>
<feature type="compositionally biased region" description="Low complexity" evidence="1">
    <location>
        <begin position="254"/>
        <end position="270"/>
    </location>
</feature>
<name>A0ABV3PYY4_9HYPH</name>
<dbReference type="RefSeq" id="WP_367626996.1">
    <property type="nucleotide sequence ID" value="NZ_JBFNQD010000032.1"/>
</dbReference>
<evidence type="ECO:0000313" key="4">
    <source>
        <dbReference type="Proteomes" id="UP001555786"/>
    </source>
</evidence>
<feature type="region of interest" description="Disordered" evidence="1">
    <location>
        <begin position="132"/>
        <end position="286"/>
    </location>
</feature>